<accession>A0A0E9R2R3</accession>
<proteinExistence type="predicted"/>
<organism evidence="1">
    <name type="scientific">Anguilla anguilla</name>
    <name type="common">European freshwater eel</name>
    <name type="synonym">Muraena anguilla</name>
    <dbReference type="NCBI Taxonomy" id="7936"/>
    <lineage>
        <taxon>Eukaryota</taxon>
        <taxon>Metazoa</taxon>
        <taxon>Chordata</taxon>
        <taxon>Craniata</taxon>
        <taxon>Vertebrata</taxon>
        <taxon>Euteleostomi</taxon>
        <taxon>Actinopterygii</taxon>
        <taxon>Neopterygii</taxon>
        <taxon>Teleostei</taxon>
        <taxon>Anguilliformes</taxon>
        <taxon>Anguillidae</taxon>
        <taxon>Anguilla</taxon>
    </lineage>
</organism>
<reference evidence="1" key="2">
    <citation type="journal article" date="2015" name="Fish Shellfish Immunol.">
        <title>Early steps in the European eel (Anguilla anguilla)-Vibrio vulnificus interaction in the gills: Role of the RtxA13 toxin.</title>
        <authorList>
            <person name="Callol A."/>
            <person name="Pajuelo D."/>
            <person name="Ebbesson L."/>
            <person name="Teles M."/>
            <person name="MacKenzie S."/>
            <person name="Amaro C."/>
        </authorList>
    </citation>
    <scope>NUCLEOTIDE SEQUENCE</scope>
</reference>
<dbReference type="AlphaFoldDB" id="A0A0E9R2R3"/>
<evidence type="ECO:0000313" key="1">
    <source>
        <dbReference type="EMBL" id="JAH23451.1"/>
    </source>
</evidence>
<reference evidence="1" key="1">
    <citation type="submission" date="2014-11" db="EMBL/GenBank/DDBJ databases">
        <authorList>
            <person name="Amaro Gonzalez C."/>
        </authorList>
    </citation>
    <scope>NUCLEOTIDE SEQUENCE</scope>
</reference>
<protein>
    <submittedName>
        <fullName evidence="1">Uncharacterized protein</fullName>
    </submittedName>
</protein>
<name>A0A0E9R2R3_ANGAN</name>
<dbReference type="EMBL" id="GBXM01085126">
    <property type="protein sequence ID" value="JAH23451.1"/>
    <property type="molecule type" value="Transcribed_RNA"/>
</dbReference>
<sequence>MVLSTALIFAFIIRLFASSSSFSAVTLTSSSTRRKW</sequence>